<comment type="caution">
    <text evidence="4">The sequence shown here is derived from an EMBL/GenBank/DDBJ whole genome shotgun (WGS) entry which is preliminary data.</text>
</comment>
<evidence type="ECO:0000313" key="4">
    <source>
        <dbReference type="EMBL" id="EKY03016.1"/>
    </source>
</evidence>
<dbReference type="EMBL" id="AMEQ01000006">
    <property type="protein sequence ID" value="EKY03016.1"/>
    <property type="molecule type" value="Genomic_DNA"/>
</dbReference>
<dbReference type="GO" id="GO:0022627">
    <property type="term" value="C:cytosolic small ribosomal subunit"/>
    <property type="evidence" value="ECO:0007669"/>
    <property type="project" value="TreeGrafter"/>
</dbReference>
<gene>
    <name evidence="4" type="ORF">HMPREF9134_00197</name>
</gene>
<reference evidence="4 5" key="1">
    <citation type="submission" date="2012-05" db="EMBL/GenBank/DDBJ databases">
        <authorList>
            <person name="Weinstock G."/>
            <person name="Sodergren E."/>
            <person name="Lobos E.A."/>
            <person name="Fulton L."/>
            <person name="Fulton R."/>
            <person name="Courtney L."/>
            <person name="Fronick C."/>
            <person name="O'Laughlin M."/>
            <person name="Godfrey J."/>
            <person name="Wilson R.M."/>
            <person name="Miner T."/>
            <person name="Farmer C."/>
            <person name="Delehaunty K."/>
            <person name="Cordes M."/>
            <person name="Minx P."/>
            <person name="Tomlinson C."/>
            <person name="Chen J."/>
            <person name="Wollam A."/>
            <person name="Pepin K.H."/>
            <person name="Bhonagiri V."/>
            <person name="Zhang X."/>
            <person name="Suruliraj S."/>
            <person name="Warren W."/>
            <person name="Mitreva M."/>
            <person name="Mardis E.R."/>
            <person name="Wilson R.K."/>
        </authorList>
    </citation>
    <scope>NUCLEOTIDE SEQUENCE [LARGE SCALE GENOMIC DNA]</scope>
    <source>
        <strain evidence="4 5">F0037</strain>
    </source>
</reference>
<dbReference type="HOGENOM" id="CLU_071472_5_2_10"/>
<sequence length="95" mass="10922">MDIRIQALHFEATVQLKEFIHKKLEKLNRFADDIQGAEVILKVTKPEVSNNKEASIKLKVSGPDFYVEKIGNSFEEAIDLCIDVLKRKLEKHKEA</sequence>
<dbReference type="RefSeq" id="WP_005468321.1">
    <property type="nucleotide sequence ID" value="NZ_KB291038.1"/>
</dbReference>
<evidence type="ECO:0000313" key="5">
    <source>
        <dbReference type="Proteomes" id="UP000010408"/>
    </source>
</evidence>
<dbReference type="PANTHER" id="PTHR33231">
    <property type="entry name" value="30S RIBOSOMAL PROTEIN"/>
    <property type="match status" value="1"/>
</dbReference>
<dbReference type="Proteomes" id="UP000010408">
    <property type="component" value="Unassembled WGS sequence"/>
</dbReference>
<dbReference type="NCBIfam" id="TIGR00741">
    <property type="entry name" value="yfiA"/>
    <property type="match status" value="1"/>
</dbReference>
<dbReference type="STRING" id="1127696.HMPREF9134_00197"/>
<protein>
    <recommendedName>
        <fullName evidence="3">Ribosome hibernation promoting factor</fullName>
    </recommendedName>
</protein>
<dbReference type="GO" id="GO:0045900">
    <property type="term" value="P:negative regulation of translational elongation"/>
    <property type="evidence" value="ECO:0007669"/>
    <property type="project" value="TreeGrafter"/>
</dbReference>
<dbReference type="PATRIC" id="fig|1127696.3.peg.163"/>
<comment type="subunit">
    <text evidence="2">Associates exclusively with 100S ribosomes, which are dimers of 70S ribosomes.</text>
</comment>
<dbReference type="Gene3D" id="3.30.160.100">
    <property type="entry name" value="Ribosome hibernation promotion factor-like"/>
    <property type="match status" value="1"/>
</dbReference>
<keyword evidence="1" id="KW-0810">Translation regulation</keyword>
<organism evidence="4 5">
    <name type="scientific">Porphyromonas catoniae F0037</name>
    <dbReference type="NCBI Taxonomy" id="1127696"/>
    <lineage>
        <taxon>Bacteria</taxon>
        <taxon>Pseudomonadati</taxon>
        <taxon>Bacteroidota</taxon>
        <taxon>Bacteroidia</taxon>
        <taxon>Bacteroidales</taxon>
        <taxon>Porphyromonadaceae</taxon>
        <taxon>Porphyromonas</taxon>
    </lineage>
</organism>
<evidence type="ECO:0000256" key="2">
    <source>
        <dbReference type="ARBA" id="ARBA00038695"/>
    </source>
</evidence>
<dbReference type="eggNOG" id="COG1544">
    <property type="taxonomic scope" value="Bacteria"/>
</dbReference>
<evidence type="ECO:0000256" key="1">
    <source>
        <dbReference type="ARBA" id="ARBA00022845"/>
    </source>
</evidence>
<dbReference type="InterPro" id="IPR036567">
    <property type="entry name" value="RHF-like"/>
</dbReference>
<name>L1NI54_9PORP</name>
<dbReference type="InterPro" id="IPR050574">
    <property type="entry name" value="HPF/YfiA_ribosome-assoc"/>
</dbReference>
<dbReference type="GO" id="GO:0043024">
    <property type="term" value="F:ribosomal small subunit binding"/>
    <property type="evidence" value="ECO:0007669"/>
    <property type="project" value="TreeGrafter"/>
</dbReference>
<dbReference type="InterPro" id="IPR003489">
    <property type="entry name" value="RHF/RaiA"/>
</dbReference>
<accession>L1NI54</accession>
<evidence type="ECO:0000256" key="3">
    <source>
        <dbReference type="ARBA" id="ARBA00041148"/>
    </source>
</evidence>
<dbReference type="CDD" id="cd00552">
    <property type="entry name" value="RaiA"/>
    <property type="match status" value="1"/>
</dbReference>
<dbReference type="PANTHER" id="PTHR33231:SF1">
    <property type="entry name" value="30S RIBOSOMAL PROTEIN"/>
    <property type="match status" value="1"/>
</dbReference>
<dbReference type="SUPFAM" id="SSF69754">
    <property type="entry name" value="Ribosome binding protein Y (YfiA homologue)"/>
    <property type="match status" value="1"/>
</dbReference>
<dbReference type="Pfam" id="PF02482">
    <property type="entry name" value="Ribosomal_S30AE"/>
    <property type="match status" value="1"/>
</dbReference>
<dbReference type="AlphaFoldDB" id="L1NI54"/>
<proteinExistence type="predicted"/>